<evidence type="ECO:0000313" key="3">
    <source>
        <dbReference type="Proteomes" id="UP001289374"/>
    </source>
</evidence>
<feature type="region of interest" description="Disordered" evidence="1">
    <location>
        <begin position="64"/>
        <end position="90"/>
    </location>
</feature>
<sequence length="297" mass="32870">MVVGGSSDASTSGVTEGVAKVLVREDKRKKLGPEIVDAVFLGIPSSVSLDDSLASTSIPKHVEKMSNVGVNPSSTSPTHEESDEPKRSKRAGVVQNFGRILSTYNIEDDPNIQRCYRTWVLFDLPLECTTIGSLALVYNLPIHRMDVTTIFLYGELEEKIYTDQFEGFVAHDDEHKDMGEADAMLGIKLVCLANGIAISQSHYVEKIIEKFVYQNSRIAKTLYDSSVALLENESVVLVAQLRRDASSASLETLPYHHLHHELCSETQEDGPQVTAMAEKQFEGVRGFMSPEFKAMGW</sequence>
<reference evidence="2" key="1">
    <citation type="submission" date="2020-06" db="EMBL/GenBank/DDBJ databases">
        <authorList>
            <person name="Li T."/>
            <person name="Hu X."/>
            <person name="Zhang T."/>
            <person name="Song X."/>
            <person name="Zhang H."/>
            <person name="Dai N."/>
            <person name="Sheng W."/>
            <person name="Hou X."/>
            <person name="Wei L."/>
        </authorList>
    </citation>
    <scope>NUCLEOTIDE SEQUENCE</scope>
    <source>
        <strain evidence="2">K16</strain>
        <tissue evidence="2">Leaf</tissue>
    </source>
</reference>
<reference evidence="2" key="2">
    <citation type="journal article" date="2024" name="Plant">
        <title>Genomic evolution and insights into agronomic trait innovations of Sesamum species.</title>
        <authorList>
            <person name="Miao H."/>
            <person name="Wang L."/>
            <person name="Qu L."/>
            <person name="Liu H."/>
            <person name="Sun Y."/>
            <person name="Le M."/>
            <person name="Wang Q."/>
            <person name="Wei S."/>
            <person name="Zheng Y."/>
            <person name="Lin W."/>
            <person name="Duan Y."/>
            <person name="Cao H."/>
            <person name="Xiong S."/>
            <person name="Wang X."/>
            <person name="Wei L."/>
            <person name="Li C."/>
            <person name="Ma Q."/>
            <person name="Ju M."/>
            <person name="Zhao R."/>
            <person name="Li G."/>
            <person name="Mu C."/>
            <person name="Tian Q."/>
            <person name="Mei H."/>
            <person name="Zhang T."/>
            <person name="Gao T."/>
            <person name="Zhang H."/>
        </authorList>
    </citation>
    <scope>NUCLEOTIDE SEQUENCE</scope>
    <source>
        <strain evidence="2">K16</strain>
    </source>
</reference>
<dbReference type="AlphaFoldDB" id="A0AAE2BPA2"/>
<protein>
    <submittedName>
        <fullName evidence="2">Uncharacterized protein</fullName>
    </submittedName>
</protein>
<evidence type="ECO:0000256" key="1">
    <source>
        <dbReference type="SAM" id="MobiDB-lite"/>
    </source>
</evidence>
<evidence type="ECO:0000313" key="2">
    <source>
        <dbReference type="EMBL" id="KAK4392747.1"/>
    </source>
</evidence>
<comment type="caution">
    <text evidence="2">The sequence shown here is derived from an EMBL/GenBank/DDBJ whole genome shotgun (WGS) entry which is preliminary data.</text>
</comment>
<feature type="compositionally biased region" description="Polar residues" evidence="1">
    <location>
        <begin position="68"/>
        <end position="77"/>
    </location>
</feature>
<accession>A0AAE2BPA2</accession>
<proteinExistence type="predicted"/>
<name>A0AAE2BPA2_9LAMI</name>
<keyword evidence="3" id="KW-1185">Reference proteome</keyword>
<dbReference type="Proteomes" id="UP001289374">
    <property type="component" value="Unassembled WGS sequence"/>
</dbReference>
<dbReference type="EMBL" id="JACGWL010000011">
    <property type="protein sequence ID" value="KAK4392747.1"/>
    <property type="molecule type" value="Genomic_DNA"/>
</dbReference>
<gene>
    <name evidence="2" type="ORF">Sango_2052500</name>
</gene>
<organism evidence="2 3">
    <name type="scientific">Sesamum angolense</name>
    <dbReference type="NCBI Taxonomy" id="2727404"/>
    <lineage>
        <taxon>Eukaryota</taxon>
        <taxon>Viridiplantae</taxon>
        <taxon>Streptophyta</taxon>
        <taxon>Embryophyta</taxon>
        <taxon>Tracheophyta</taxon>
        <taxon>Spermatophyta</taxon>
        <taxon>Magnoliopsida</taxon>
        <taxon>eudicotyledons</taxon>
        <taxon>Gunneridae</taxon>
        <taxon>Pentapetalae</taxon>
        <taxon>asterids</taxon>
        <taxon>lamiids</taxon>
        <taxon>Lamiales</taxon>
        <taxon>Pedaliaceae</taxon>
        <taxon>Sesamum</taxon>
    </lineage>
</organism>